<dbReference type="Proteomes" id="UP000322499">
    <property type="component" value="Unassembled WGS sequence"/>
</dbReference>
<evidence type="ECO:0000313" key="7">
    <source>
        <dbReference type="EMBL" id="TYP90511.1"/>
    </source>
</evidence>
<dbReference type="InterPro" id="IPR012394">
    <property type="entry name" value="Aldehyde_DH_NAD(P)"/>
</dbReference>
<evidence type="ECO:0000256" key="2">
    <source>
        <dbReference type="ARBA" id="ARBA00023002"/>
    </source>
</evidence>
<evidence type="ECO:0000256" key="4">
    <source>
        <dbReference type="PIRNR" id="PIRNR036492"/>
    </source>
</evidence>
<evidence type="ECO:0000256" key="1">
    <source>
        <dbReference type="ARBA" id="ARBA00009986"/>
    </source>
</evidence>
<evidence type="ECO:0000259" key="6">
    <source>
        <dbReference type="Pfam" id="PF00171"/>
    </source>
</evidence>
<dbReference type="PANTHER" id="PTHR43570:SF20">
    <property type="entry name" value="ALDEHYDE DEHYDROGENASE ALDX-RELATED"/>
    <property type="match status" value="1"/>
</dbReference>
<dbReference type="GO" id="GO:0006081">
    <property type="term" value="P:aldehyde metabolic process"/>
    <property type="evidence" value="ECO:0007669"/>
    <property type="project" value="InterPro"/>
</dbReference>
<evidence type="ECO:0000256" key="5">
    <source>
        <dbReference type="PIRSR" id="PIRSR036492-1"/>
    </source>
</evidence>
<dbReference type="InterPro" id="IPR016163">
    <property type="entry name" value="Ald_DH_C"/>
</dbReference>
<accession>A0A5S5D3H8</accession>
<dbReference type="InterPro" id="IPR016162">
    <property type="entry name" value="Ald_DH_N"/>
</dbReference>
<keyword evidence="8" id="KW-1185">Reference proteome</keyword>
<dbReference type="Pfam" id="PF00171">
    <property type="entry name" value="Aldedh"/>
    <property type="match status" value="1"/>
</dbReference>
<dbReference type="GO" id="GO:0004029">
    <property type="term" value="F:aldehyde dehydrogenase (NAD+) activity"/>
    <property type="evidence" value="ECO:0007669"/>
    <property type="project" value="TreeGrafter"/>
</dbReference>
<sequence>MSPLATPLVTPPSHPDVDDGRAISELHRLHDVQRRAFLADPYPSAEERTGHLTVLAGMVLGHREEIRAAMSADFGAHPDLFTDLVEVLGVAGRAAYAIEHLDEWMAEEERHTEPALYGTARAGVRYQPKGVVGNIVPWNFPFDLSVGPLVEMLAAGNRAIIKPSDYTPACAELLQRMIAETFPEERVAVVAGGLALAKEFPTLRWDHLLYTGSPAIGREIARAAAENLVPVTLELGGKCPAILADDSVDATSVREVVGTKLIKNGQMCISVDYALVPRAKLEDFVRHAEGYVSEQLPGYAMSTDCTGMITERHLERIEAMLDEARAAGARIVTLGGEGDRAGRRLPLSLVVDPPKGLRIMQEEIFGPILPVVPYDDLDDALAELNAGERPLGLYVYSKDERLAGDVLRRTTSGGACVNVCASQGALPSLGFGGIGQSGYGRHHGVEGFREFSNPRGVVVRGTGDMIDAFLPPYGPAAQAIVDSVIGGEQAPKATAPGSV</sequence>
<dbReference type="SUPFAM" id="SSF53720">
    <property type="entry name" value="ALDH-like"/>
    <property type="match status" value="1"/>
</dbReference>
<proteinExistence type="inferred from homology"/>
<name>A0A5S5D3H8_9ACTN</name>
<dbReference type="AlphaFoldDB" id="A0A5S5D3H8"/>
<comment type="caution">
    <text evidence="7">The sequence shown here is derived from an EMBL/GenBank/DDBJ whole genome shotgun (WGS) entry which is preliminary data.</text>
</comment>
<dbReference type="RefSeq" id="WP_166531284.1">
    <property type="nucleotide sequence ID" value="NZ_VNHW01000001.1"/>
</dbReference>
<protein>
    <recommendedName>
        <fullName evidence="4">Aldehyde dehydrogenase</fullName>
    </recommendedName>
</protein>
<dbReference type="GO" id="GO:0005737">
    <property type="term" value="C:cytoplasm"/>
    <property type="evidence" value="ECO:0007669"/>
    <property type="project" value="TreeGrafter"/>
</dbReference>
<dbReference type="Gene3D" id="3.40.605.10">
    <property type="entry name" value="Aldehyde Dehydrogenase, Chain A, domain 1"/>
    <property type="match status" value="1"/>
</dbReference>
<evidence type="ECO:0000313" key="8">
    <source>
        <dbReference type="Proteomes" id="UP000322499"/>
    </source>
</evidence>
<organism evidence="7 8">
    <name type="scientific">Blastococcus xanthinilyticus</name>
    <dbReference type="NCBI Taxonomy" id="1564164"/>
    <lineage>
        <taxon>Bacteria</taxon>
        <taxon>Bacillati</taxon>
        <taxon>Actinomycetota</taxon>
        <taxon>Actinomycetes</taxon>
        <taxon>Geodermatophilales</taxon>
        <taxon>Geodermatophilaceae</taxon>
        <taxon>Blastococcus</taxon>
    </lineage>
</organism>
<gene>
    <name evidence="7" type="ORF">BD833_101229</name>
</gene>
<dbReference type="EMBL" id="VNHW01000001">
    <property type="protein sequence ID" value="TYP90511.1"/>
    <property type="molecule type" value="Genomic_DNA"/>
</dbReference>
<dbReference type="Gene3D" id="3.40.309.10">
    <property type="entry name" value="Aldehyde Dehydrogenase, Chain A, domain 2"/>
    <property type="match status" value="1"/>
</dbReference>
<keyword evidence="2 4" id="KW-0560">Oxidoreductase</keyword>
<reference evidence="7 8" key="1">
    <citation type="submission" date="2019-07" db="EMBL/GenBank/DDBJ databases">
        <title>Genomic Encyclopedia of Archaeal and Bacterial Type Strains, Phase II (KMG-II): from individual species to whole genera.</title>
        <authorList>
            <person name="Goeker M."/>
        </authorList>
    </citation>
    <scope>NUCLEOTIDE SEQUENCE [LARGE SCALE GENOMIC DNA]</scope>
    <source>
        <strain evidence="7 8">DSM 46842</strain>
    </source>
</reference>
<feature type="domain" description="Aldehyde dehydrogenase" evidence="6">
    <location>
        <begin position="44"/>
        <end position="455"/>
    </location>
</feature>
<dbReference type="InterPro" id="IPR015590">
    <property type="entry name" value="Aldehyde_DH_dom"/>
</dbReference>
<dbReference type="InterPro" id="IPR016161">
    <property type="entry name" value="Ald_DH/histidinol_DH"/>
</dbReference>
<evidence type="ECO:0000256" key="3">
    <source>
        <dbReference type="ARBA" id="ARBA00023027"/>
    </source>
</evidence>
<comment type="similarity">
    <text evidence="1 4">Belongs to the aldehyde dehydrogenase family.</text>
</comment>
<feature type="active site" evidence="5">
    <location>
        <position position="234"/>
    </location>
</feature>
<dbReference type="PANTHER" id="PTHR43570">
    <property type="entry name" value="ALDEHYDE DEHYDROGENASE"/>
    <property type="match status" value="1"/>
</dbReference>
<dbReference type="PIRSF" id="PIRSF036492">
    <property type="entry name" value="ALDH"/>
    <property type="match status" value="1"/>
</dbReference>
<keyword evidence="3" id="KW-0520">NAD</keyword>
<feature type="active site" evidence="5">
    <location>
        <position position="268"/>
    </location>
</feature>